<dbReference type="HOGENOM" id="CLU_3274134_0_0_9"/>
<evidence type="ECO:0000313" key="1">
    <source>
        <dbReference type="EMBL" id="AJQ28818.1"/>
    </source>
</evidence>
<dbReference type="AlphaFoldDB" id="I9NSI9"/>
<reference evidence="1 2" key="1">
    <citation type="journal article" date="2015" name="Genome Announc.">
        <title>Complete Genome Sequence of Pelosinus fermentans JBW45, a Member of a Remarkably Competitive Group of Negativicutes in the Firmicutes Phylum.</title>
        <authorList>
            <person name="De Leon K.B."/>
            <person name="Utturkar S.M."/>
            <person name="Camilleri L.B."/>
            <person name="Elias D.A."/>
            <person name="Arkin A.P."/>
            <person name="Fields M.W."/>
            <person name="Brown S.D."/>
            <person name="Wall J.D."/>
        </authorList>
    </citation>
    <scope>NUCLEOTIDE SEQUENCE [LARGE SCALE GENOMIC DNA]</scope>
    <source>
        <strain evidence="1 2">JBW45</strain>
    </source>
</reference>
<dbReference type="EMBL" id="CP010978">
    <property type="protein sequence ID" value="AJQ28818.1"/>
    <property type="molecule type" value="Genomic_DNA"/>
</dbReference>
<proteinExistence type="predicted"/>
<name>I9NSI9_9FIRM</name>
<dbReference type="Proteomes" id="UP000005361">
    <property type="component" value="Chromosome"/>
</dbReference>
<organism evidence="1 2">
    <name type="scientific">Pelosinus fermentans JBW45</name>
    <dbReference type="NCBI Taxonomy" id="1192197"/>
    <lineage>
        <taxon>Bacteria</taxon>
        <taxon>Bacillati</taxon>
        <taxon>Bacillota</taxon>
        <taxon>Negativicutes</taxon>
        <taxon>Selenomonadales</taxon>
        <taxon>Sporomusaceae</taxon>
        <taxon>Pelosinus</taxon>
    </lineage>
</organism>
<reference evidence="2" key="2">
    <citation type="submission" date="2015-02" db="EMBL/GenBank/DDBJ databases">
        <title>Complete Genome Sequence of Pelosinus fermentans JBW45.</title>
        <authorList>
            <person name="De Leon K.B."/>
            <person name="Utturkar S.M."/>
            <person name="Camilleri L.B."/>
            <person name="Arkin A.P."/>
            <person name="Fields M.W."/>
            <person name="Brown S.D."/>
            <person name="Wall J.D."/>
        </authorList>
    </citation>
    <scope>NUCLEOTIDE SEQUENCE [LARGE SCALE GENOMIC DNA]</scope>
    <source>
        <strain evidence="2">JBW45</strain>
    </source>
</reference>
<dbReference type="KEGG" id="pft:JBW_03479"/>
<protein>
    <submittedName>
        <fullName evidence="1">Uncharacterized protein</fullName>
    </submittedName>
</protein>
<accession>I9NSI9</accession>
<gene>
    <name evidence="1" type="ORF">JBW_03479</name>
</gene>
<evidence type="ECO:0000313" key="2">
    <source>
        <dbReference type="Proteomes" id="UP000005361"/>
    </source>
</evidence>
<sequence length="41" mass="4949">MNKQKRSCTYHDLFCLIGKKLLYEHNIYYMYSNNVWGKAAC</sequence>